<sequence length="80" mass="8496">MRLTAYHDNNGNIVGLAASPSGDSTPVEVVSTGHPGLRATEIEVPPGVELDPNQPDRLYEELAKVAEGHRIDKGILAPKN</sequence>
<proteinExistence type="predicted"/>
<gene>
    <name evidence="1" type="ORF">ACFP2T_25645</name>
</gene>
<accession>A0ABW1KDP5</accession>
<protein>
    <recommendedName>
        <fullName evidence="3">DUF2283 domain-containing protein</fullName>
    </recommendedName>
</protein>
<reference evidence="2" key="1">
    <citation type="journal article" date="2019" name="Int. J. Syst. Evol. Microbiol.">
        <title>The Global Catalogue of Microorganisms (GCM) 10K type strain sequencing project: providing services to taxonomists for standard genome sequencing and annotation.</title>
        <authorList>
            <consortium name="The Broad Institute Genomics Platform"/>
            <consortium name="The Broad Institute Genome Sequencing Center for Infectious Disease"/>
            <person name="Wu L."/>
            <person name="Ma J."/>
        </authorList>
    </citation>
    <scope>NUCLEOTIDE SEQUENCE [LARGE SCALE GENOMIC DNA]</scope>
    <source>
        <strain evidence="2">ZS-35-S2</strain>
    </source>
</reference>
<organism evidence="1 2">
    <name type="scientific">Plantactinospora solaniradicis</name>
    <dbReference type="NCBI Taxonomy" id="1723736"/>
    <lineage>
        <taxon>Bacteria</taxon>
        <taxon>Bacillati</taxon>
        <taxon>Actinomycetota</taxon>
        <taxon>Actinomycetes</taxon>
        <taxon>Micromonosporales</taxon>
        <taxon>Micromonosporaceae</taxon>
        <taxon>Plantactinospora</taxon>
    </lineage>
</organism>
<evidence type="ECO:0008006" key="3">
    <source>
        <dbReference type="Google" id="ProtNLM"/>
    </source>
</evidence>
<name>A0ABW1KDP5_9ACTN</name>
<keyword evidence="2" id="KW-1185">Reference proteome</keyword>
<dbReference type="EMBL" id="JBHSPR010000020">
    <property type="protein sequence ID" value="MFC6019580.1"/>
    <property type="molecule type" value="Genomic_DNA"/>
</dbReference>
<dbReference type="RefSeq" id="WP_377425661.1">
    <property type="nucleotide sequence ID" value="NZ_JBHSPR010000020.1"/>
</dbReference>
<evidence type="ECO:0000313" key="1">
    <source>
        <dbReference type="EMBL" id="MFC6019580.1"/>
    </source>
</evidence>
<dbReference type="Proteomes" id="UP001596203">
    <property type="component" value="Unassembled WGS sequence"/>
</dbReference>
<evidence type="ECO:0000313" key="2">
    <source>
        <dbReference type="Proteomes" id="UP001596203"/>
    </source>
</evidence>
<comment type="caution">
    <text evidence="1">The sequence shown here is derived from an EMBL/GenBank/DDBJ whole genome shotgun (WGS) entry which is preliminary data.</text>
</comment>